<comment type="caution">
    <text evidence="2">The sequence shown here is derived from an EMBL/GenBank/DDBJ whole genome shotgun (WGS) entry which is preliminary data.</text>
</comment>
<dbReference type="CDD" id="cd06223">
    <property type="entry name" value="PRTases_typeI"/>
    <property type="match status" value="1"/>
</dbReference>
<dbReference type="Proteomes" id="UP001501598">
    <property type="component" value="Unassembled WGS sequence"/>
</dbReference>
<keyword evidence="2" id="KW-0328">Glycosyltransferase</keyword>
<dbReference type="InterPro" id="IPR000836">
    <property type="entry name" value="PRTase_dom"/>
</dbReference>
<evidence type="ECO:0000259" key="1">
    <source>
        <dbReference type="Pfam" id="PF00156"/>
    </source>
</evidence>
<evidence type="ECO:0000313" key="2">
    <source>
        <dbReference type="EMBL" id="GAA4552724.1"/>
    </source>
</evidence>
<organism evidence="2 3">
    <name type="scientific">Pseudonocardia xishanensis</name>
    <dbReference type="NCBI Taxonomy" id="630995"/>
    <lineage>
        <taxon>Bacteria</taxon>
        <taxon>Bacillati</taxon>
        <taxon>Actinomycetota</taxon>
        <taxon>Actinomycetes</taxon>
        <taxon>Pseudonocardiales</taxon>
        <taxon>Pseudonocardiaceae</taxon>
        <taxon>Pseudonocardia</taxon>
    </lineage>
</organism>
<proteinExistence type="predicted"/>
<dbReference type="Gene3D" id="3.40.50.1820">
    <property type="entry name" value="alpha/beta hydrolase"/>
    <property type="match status" value="1"/>
</dbReference>
<name>A0ABP8RZ02_9PSEU</name>
<dbReference type="Gene3D" id="3.40.50.2020">
    <property type="match status" value="1"/>
</dbReference>
<dbReference type="InterPro" id="IPR029057">
    <property type="entry name" value="PRTase-like"/>
</dbReference>
<dbReference type="RefSeq" id="WP_345422509.1">
    <property type="nucleotide sequence ID" value="NZ_BAABGT010000075.1"/>
</dbReference>
<dbReference type="Gene3D" id="3.30.1310.20">
    <property type="entry name" value="PRTase-like"/>
    <property type="match status" value="1"/>
</dbReference>
<dbReference type="EMBL" id="BAABGT010000075">
    <property type="protein sequence ID" value="GAA4552724.1"/>
    <property type="molecule type" value="Genomic_DNA"/>
</dbReference>
<feature type="domain" description="Phosphoribosyltransferase" evidence="1">
    <location>
        <begin position="23"/>
        <end position="195"/>
    </location>
</feature>
<gene>
    <name evidence="2" type="ORF">GCM10023175_47000</name>
</gene>
<reference evidence="3" key="1">
    <citation type="journal article" date="2019" name="Int. J. Syst. Evol. Microbiol.">
        <title>The Global Catalogue of Microorganisms (GCM) 10K type strain sequencing project: providing services to taxonomists for standard genome sequencing and annotation.</title>
        <authorList>
            <consortium name="The Broad Institute Genomics Platform"/>
            <consortium name="The Broad Institute Genome Sequencing Center for Infectious Disease"/>
            <person name="Wu L."/>
            <person name="Ma J."/>
        </authorList>
    </citation>
    <scope>NUCLEOTIDE SEQUENCE [LARGE SCALE GENOMIC DNA]</scope>
    <source>
        <strain evidence="3">JCM 17906</strain>
    </source>
</reference>
<sequence length="436" mass="45629">MSTYRDRVDAGRRLAGRVGPLLADRDPVVLGLPRGGVPVAAEVARDLDAPLDVVVVRKLGVPFQPELAMGALGEGGALVVAEGIVRSARVTAAEFDEVAARARAEVERRARVLRPGARVPLRGRTVLLVDDGIATGSTVRAACAVVRAEGAARVVVAVPVCAADTARILRREVDELVCLQEPDRFAAVGDYYHDFRQISDEEVVTLLSRAAHGAPEAAAVAVSETVEIDADGVLLVGRLEVPAHPLGTVVFAHGSGSSRHSPRNRQVAAALHRTRLATVLVDLLTLEEEPDRDRVFDVALLAGGLAAVGRWARAVPPCRGLPMGYFGASTGAAAALWAAAEDPEVAAVVSRGGRPDLAGARLGSVWAPTLLIVGGRDTAVLALNRRALAELRCVRRLAIVPGATHLFEEPGALARVSTLACDWFAQTLAPAGAPAR</sequence>
<dbReference type="Pfam" id="PF00156">
    <property type="entry name" value="Pribosyltran"/>
    <property type="match status" value="1"/>
</dbReference>
<protein>
    <submittedName>
        <fullName evidence="2">Phosphoribosyltransferase family protein</fullName>
    </submittedName>
</protein>
<evidence type="ECO:0000313" key="3">
    <source>
        <dbReference type="Proteomes" id="UP001501598"/>
    </source>
</evidence>
<dbReference type="SUPFAM" id="SSF53271">
    <property type="entry name" value="PRTase-like"/>
    <property type="match status" value="1"/>
</dbReference>
<accession>A0ABP8RZ02</accession>
<dbReference type="GO" id="GO:0016757">
    <property type="term" value="F:glycosyltransferase activity"/>
    <property type="evidence" value="ECO:0007669"/>
    <property type="project" value="UniProtKB-KW"/>
</dbReference>
<keyword evidence="2" id="KW-0808">Transferase</keyword>
<keyword evidence="3" id="KW-1185">Reference proteome</keyword>
<dbReference type="SUPFAM" id="SSF53474">
    <property type="entry name" value="alpha/beta-Hydrolases"/>
    <property type="match status" value="1"/>
</dbReference>
<dbReference type="InterPro" id="IPR029058">
    <property type="entry name" value="AB_hydrolase_fold"/>
</dbReference>